<accession>A0A167FG19</accession>
<dbReference type="InterPro" id="IPR017927">
    <property type="entry name" value="FAD-bd_FR_type"/>
</dbReference>
<gene>
    <name evidence="4" type="ORF">BBO_03797</name>
</gene>
<dbReference type="InterPro" id="IPR017938">
    <property type="entry name" value="Riboflavin_synthase-like_b-brl"/>
</dbReference>
<evidence type="ECO:0000313" key="4">
    <source>
        <dbReference type="EMBL" id="OAA45219.1"/>
    </source>
</evidence>
<keyword evidence="1" id="KW-0560">Oxidoreductase</keyword>
<dbReference type="Proteomes" id="UP000076863">
    <property type="component" value="Unassembled WGS sequence"/>
</dbReference>
<dbReference type="OrthoDB" id="436496at2759"/>
<dbReference type="Gene3D" id="2.40.30.10">
    <property type="entry name" value="Translation factors"/>
    <property type="match status" value="1"/>
</dbReference>
<dbReference type="GO" id="GO:0005739">
    <property type="term" value="C:mitochondrion"/>
    <property type="evidence" value="ECO:0007669"/>
    <property type="project" value="TreeGrafter"/>
</dbReference>
<comment type="caution">
    <text evidence="4">The sequence shown here is derived from an EMBL/GenBank/DDBJ whole genome shotgun (WGS) entry which is preliminary data.</text>
</comment>
<dbReference type="PANTHER" id="PTHR46505">
    <property type="entry name" value="OXIDOREDUCTASE NAD-BINDING DOMAIN-CONTAINING PROTEIN 1"/>
    <property type="match status" value="1"/>
</dbReference>
<dbReference type="Gene3D" id="3.40.50.80">
    <property type="entry name" value="Nucleotide-binding domain of ferredoxin-NADP reductase (FNR) module"/>
    <property type="match status" value="1"/>
</dbReference>
<dbReference type="GO" id="GO:0016491">
    <property type="term" value="F:oxidoreductase activity"/>
    <property type="evidence" value="ECO:0007669"/>
    <property type="project" value="UniProtKB-KW"/>
</dbReference>
<feature type="domain" description="FAD-binding FR-type" evidence="3">
    <location>
        <begin position="21"/>
        <end position="128"/>
    </location>
</feature>
<keyword evidence="2" id="KW-0520">NAD</keyword>
<reference evidence="4 5" key="1">
    <citation type="journal article" date="2016" name="Genome Biol. Evol.">
        <title>Divergent and convergent evolution of fungal pathogenicity.</title>
        <authorList>
            <person name="Shang Y."/>
            <person name="Xiao G."/>
            <person name="Zheng P."/>
            <person name="Cen K."/>
            <person name="Zhan S."/>
            <person name="Wang C."/>
        </authorList>
    </citation>
    <scope>NUCLEOTIDE SEQUENCE [LARGE SCALE GENOMIC DNA]</scope>
    <source>
        <strain evidence="4 5">RCEF 3172</strain>
    </source>
</reference>
<dbReference type="InterPro" id="IPR039261">
    <property type="entry name" value="FNR_nucleotide-bd"/>
</dbReference>
<dbReference type="PROSITE" id="PS51384">
    <property type="entry name" value="FAD_FR"/>
    <property type="match status" value="1"/>
</dbReference>
<sequence length="289" mass="31936">MELQATKLRHLDRTRQEPREKNLLPVKIVDVRKVNQRIRLLRLGLQEEYPKFLAGQWLDVFVPGDPRPGGFTVASAPSAATQAAEPHFELAIQEAPENPAAAWLWRPENDILGKELTVRIGGSFICPPKEGLDGIRRIVLVAGGVGINPLVSMLSYLADESKSLNIRVSLMYATKVPEDGSLEGVLFLNRIVDLFRRDQVAGEVELFLTGPVSQIRDVTAVITGQVDIRFGRMTGEDLISKIRVSSSKDDTLVYVCGPPAMTDYFVDILTAPGMASIIDAACVKSEKWW</sequence>
<dbReference type="SUPFAM" id="SSF63380">
    <property type="entry name" value="Riboflavin synthase domain-like"/>
    <property type="match status" value="1"/>
</dbReference>
<dbReference type="Pfam" id="PF08030">
    <property type="entry name" value="NAD_binding_6"/>
    <property type="match status" value="1"/>
</dbReference>
<evidence type="ECO:0000313" key="5">
    <source>
        <dbReference type="Proteomes" id="UP000076863"/>
    </source>
</evidence>
<evidence type="ECO:0000256" key="1">
    <source>
        <dbReference type="ARBA" id="ARBA00023002"/>
    </source>
</evidence>
<protein>
    <submittedName>
        <fullName evidence="4">Riboflavin synthase-like beta-barrel</fullName>
    </submittedName>
</protein>
<dbReference type="InterPro" id="IPR052128">
    <property type="entry name" value="Oxidoreductase_NAD-binding"/>
</dbReference>
<name>A0A167FG19_9HYPO</name>
<dbReference type="EMBL" id="AZHA01000009">
    <property type="protein sequence ID" value="OAA45219.1"/>
    <property type="molecule type" value="Genomic_DNA"/>
</dbReference>
<dbReference type="CDD" id="cd00322">
    <property type="entry name" value="FNR_like"/>
    <property type="match status" value="1"/>
</dbReference>
<keyword evidence="5" id="KW-1185">Reference proteome</keyword>
<evidence type="ECO:0000259" key="3">
    <source>
        <dbReference type="PROSITE" id="PS51384"/>
    </source>
</evidence>
<dbReference type="InterPro" id="IPR013121">
    <property type="entry name" value="Fe_red_NAD-bd_6"/>
</dbReference>
<evidence type="ECO:0000256" key="2">
    <source>
        <dbReference type="ARBA" id="ARBA00023027"/>
    </source>
</evidence>
<dbReference type="SUPFAM" id="SSF52343">
    <property type="entry name" value="Ferredoxin reductase-like, C-terminal NADP-linked domain"/>
    <property type="match status" value="1"/>
</dbReference>
<dbReference type="AlphaFoldDB" id="A0A167FG19"/>
<organism evidence="4 5">
    <name type="scientific">Beauveria brongniartii RCEF 3172</name>
    <dbReference type="NCBI Taxonomy" id="1081107"/>
    <lineage>
        <taxon>Eukaryota</taxon>
        <taxon>Fungi</taxon>
        <taxon>Dikarya</taxon>
        <taxon>Ascomycota</taxon>
        <taxon>Pezizomycotina</taxon>
        <taxon>Sordariomycetes</taxon>
        <taxon>Hypocreomycetidae</taxon>
        <taxon>Hypocreales</taxon>
        <taxon>Cordycipitaceae</taxon>
        <taxon>Beauveria</taxon>
        <taxon>Beauveria brongniartii</taxon>
    </lineage>
</organism>
<proteinExistence type="predicted"/>
<dbReference type="PANTHER" id="PTHR46505:SF1">
    <property type="entry name" value="OXIDOREDUCTASE NAD-BINDING DOMAIN-CONTAINING PROTEIN 1"/>
    <property type="match status" value="1"/>
</dbReference>